<keyword evidence="5" id="KW-1185">Reference proteome</keyword>
<comment type="similarity">
    <text evidence="3">Belongs to the IspD/TarI cytidylyltransferase family. IspD subfamily.</text>
</comment>
<dbReference type="GO" id="GO:0050518">
    <property type="term" value="F:2-C-methyl-D-erythritol 4-phosphate cytidylyltransferase activity"/>
    <property type="evidence" value="ECO:0007669"/>
    <property type="project" value="UniProtKB-UniRule"/>
</dbReference>
<keyword evidence="2 3" id="KW-0548">Nucleotidyltransferase</keyword>
<evidence type="ECO:0000313" key="4">
    <source>
        <dbReference type="EMBL" id="QEK51480.1"/>
    </source>
</evidence>
<keyword evidence="1 3" id="KW-0808">Transferase</keyword>
<feature type="site" description="Positions MEP for the nucleophilic attack" evidence="3">
    <location>
        <position position="209"/>
    </location>
</feature>
<dbReference type="GO" id="GO:0019288">
    <property type="term" value="P:isopentenyl diphosphate biosynthetic process, methylerythritol 4-phosphate pathway"/>
    <property type="evidence" value="ECO:0007669"/>
    <property type="project" value="UniProtKB-UniRule"/>
</dbReference>
<organism evidence="4 5">
    <name type="scientific">Pedobacter aquae</name>
    <dbReference type="NCBI Taxonomy" id="2605747"/>
    <lineage>
        <taxon>Bacteria</taxon>
        <taxon>Pseudomonadati</taxon>
        <taxon>Bacteroidota</taxon>
        <taxon>Sphingobacteriia</taxon>
        <taxon>Sphingobacteriales</taxon>
        <taxon>Sphingobacteriaceae</taxon>
        <taxon>Pedobacter</taxon>
    </lineage>
</organism>
<dbReference type="EMBL" id="CP043329">
    <property type="protein sequence ID" value="QEK51480.1"/>
    <property type="molecule type" value="Genomic_DNA"/>
</dbReference>
<feature type="site" description="Positions MEP for the nucleophilic attack" evidence="3">
    <location>
        <position position="155"/>
    </location>
</feature>
<name>A0A5C0VJU3_9SPHI</name>
<dbReference type="AlphaFoldDB" id="A0A5C0VJU3"/>
<feature type="site" description="Transition state stabilizer" evidence="3">
    <location>
        <position position="25"/>
    </location>
</feature>
<evidence type="ECO:0000256" key="3">
    <source>
        <dbReference type="HAMAP-Rule" id="MF_00108"/>
    </source>
</evidence>
<comment type="pathway">
    <text evidence="3">Isoprenoid biosynthesis; isopentenyl diphosphate biosynthesis via DXP pathway; isopentenyl diphosphate from 1-deoxy-D-xylulose 5-phosphate: step 2/6.</text>
</comment>
<dbReference type="Gene3D" id="3.90.550.10">
    <property type="entry name" value="Spore Coat Polysaccharide Biosynthesis Protein SpsA, Chain A"/>
    <property type="match status" value="1"/>
</dbReference>
<dbReference type="NCBIfam" id="TIGR00453">
    <property type="entry name" value="ispD"/>
    <property type="match status" value="1"/>
</dbReference>
<dbReference type="PANTHER" id="PTHR32125">
    <property type="entry name" value="2-C-METHYL-D-ERYTHRITOL 4-PHOSPHATE CYTIDYLYLTRANSFERASE, CHLOROPLASTIC"/>
    <property type="match status" value="1"/>
</dbReference>
<dbReference type="CDD" id="cd02516">
    <property type="entry name" value="CDP-ME_synthetase"/>
    <property type="match status" value="1"/>
</dbReference>
<dbReference type="HAMAP" id="MF_00108">
    <property type="entry name" value="IspD"/>
    <property type="match status" value="1"/>
</dbReference>
<dbReference type="InterPro" id="IPR050088">
    <property type="entry name" value="IspD/TarI_cytidylyltransf_bact"/>
</dbReference>
<sequence length="229" mass="25867">MSKNQFYAIIVAGGSGKRMNSQTPKQFLLLKGKPILMLSIEKFYQSKYQPKIIVVLAEQEQQTWHKLVQEYHFNIPHEVVSGGTERFHSVKNALSPIADKQSIIAIHDAVRPLVSIQTIDNCYEKAISTGNAIAATLSKDSVRVQEGNKNKAIARNQVYLVQTPQTFQYPQLEKAYQQDFESFFTDDASLVEKAGYTINLCNGDEFNFKITFPEDITLAEAILNKPAYE</sequence>
<comment type="catalytic activity">
    <reaction evidence="3">
        <text>2-C-methyl-D-erythritol 4-phosphate + CTP + H(+) = 4-CDP-2-C-methyl-D-erythritol + diphosphate</text>
        <dbReference type="Rhea" id="RHEA:13429"/>
        <dbReference type="ChEBI" id="CHEBI:15378"/>
        <dbReference type="ChEBI" id="CHEBI:33019"/>
        <dbReference type="ChEBI" id="CHEBI:37563"/>
        <dbReference type="ChEBI" id="CHEBI:57823"/>
        <dbReference type="ChEBI" id="CHEBI:58262"/>
        <dbReference type="EC" id="2.7.7.60"/>
    </reaction>
</comment>
<proteinExistence type="inferred from homology"/>
<comment type="function">
    <text evidence="3">Catalyzes the formation of 4-diphosphocytidyl-2-C-methyl-D-erythritol from CTP and 2-C-methyl-D-erythritol 4-phosphate (MEP).</text>
</comment>
<dbReference type="RefSeq" id="WP_149074474.1">
    <property type="nucleotide sequence ID" value="NZ_CP043329.1"/>
</dbReference>
<dbReference type="EC" id="2.7.7.60" evidence="3"/>
<evidence type="ECO:0000256" key="1">
    <source>
        <dbReference type="ARBA" id="ARBA00022679"/>
    </source>
</evidence>
<dbReference type="UniPathway" id="UPA00056">
    <property type="reaction ID" value="UER00093"/>
</dbReference>
<dbReference type="Pfam" id="PF01128">
    <property type="entry name" value="IspD"/>
    <property type="match status" value="1"/>
</dbReference>
<dbReference type="PANTHER" id="PTHR32125:SF4">
    <property type="entry name" value="2-C-METHYL-D-ERYTHRITOL 4-PHOSPHATE CYTIDYLYLTRANSFERASE, CHLOROPLASTIC"/>
    <property type="match status" value="1"/>
</dbReference>
<dbReference type="KEGG" id="pej:FYC62_07265"/>
<evidence type="ECO:0000313" key="5">
    <source>
        <dbReference type="Proteomes" id="UP000323653"/>
    </source>
</evidence>
<reference evidence="4 5" key="1">
    <citation type="submission" date="2019-08" db="EMBL/GenBank/DDBJ databases">
        <title>Pedobacter sp. nov., isolated from Han river, South Korea.</title>
        <authorList>
            <person name="Lee D.-H."/>
            <person name="Kim Y.-S."/>
            <person name="Hwang E.-M."/>
            <person name="Le Tran T.C."/>
            <person name="Cha C.-J."/>
        </authorList>
    </citation>
    <scope>NUCLEOTIDE SEQUENCE [LARGE SCALE GENOMIC DNA]</scope>
    <source>
        <strain evidence="4 5">CJ43</strain>
    </source>
</reference>
<dbReference type="FunFam" id="3.90.550.10:FF:000003">
    <property type="entry name" value="2-C-methyl-D-erythritol 4-phosphate cytidylyltransferase"/>
    <property type="match status" value="1"/>
</dbReference>
<protein>
    <recommendedName>
        <fullName evidence="3">2-C-methyl-D-erythritol 4-phosphate cytidylyltransferase</fullName>
        <ecNumber evidence="3">2.7.7.60</ecNumber>
    </recommendedName>
    <alternativeName>
        <fullName evidence="3">4-diphosphocytidyl-2C-methyl-D-erythritol synthase</fullName>
    </alternativeName>
    <alternativeName>
        <fullName evidence="3">MEP cytidylyltransferase</fullName>
        <shortName evidence="3">MCT</shortName>
    </alternativeName>
</protein>
<keyword evidence="3" id="KW-0414">Isoprene biosynthesis</keyword>
<dbReference type="NCBIfam" id="NF001186">
    <property type="entry name" value="PRK00155.2-3"/>
    <property type="match status" value="1"/>
</dbReference>
<feature type="site" description="Transition state stabilizer" evidence="3">
    <location>
        <position position="18"/>
    </location>
</feature>
<gene>
    <name evidence="3" type="primary">ispD</name>
    <name evidence="4" type="ORF">FYC62_07265</name>
</gene>
<dbReference type="InterPro" id="IPR034683">
    <property type="entry name" value="IspD/TarI"/>
</dbReference>
<accession>A0A5C0VJU3</accession>
<dbReference type="InterPro" id="IPR001228">
    <property type="entry name" value="IspD"/>
</dbReference>
<evidence type="ECO:0000256" key="2">
    <source>
        <dbReference type="ARBA" id="ARBA00022695"/>
    </source>
</evidence>
<dbReference type="InterPro" id="IPR029044">
    <property type="entry name" value="Nucleotide-diphossugar_trans"/>
</dbReference>
<dbReference type="Proteomes" id="UP000323653">
    <property type="component" value="Chromosome"/>
</dbReference>
<dbReference type="SUPFAM" id="SSF53448">
    <property type="entry name" value="Nucleotide-diphospho-sugar transferases"/>
    <property type="match status" value="1"/>
</dbReference>